<dbReference type="OrthoDB" id="73161at2759"/>
<dbReference type="Proteomes" id="UP001152320">
    <property type="component" value="Chromosome 2"/>
</dbReference>
<comment type="caution">
    <text evidence="1">The sequence shown here is derived from an EMBL/GenBank/DDBJ whole genome shotgun (WGS) entry which is preliminary data.</text>
</comment>
<evidence type="ECO:0000313" key="1">
    <source>
        <dbReference type="EMBL" id="KAJ8047804.1"/>
    </source>
</evidence>
<dbReference type="PANTHER" id="PTHR31239">
    <property type="entry name" value="NICOLIN 1"/>
    <property type="match status" value="1"/>
</dbReference>
<evidence type="ECO:0000313" key="2">
    <source>
        <dbReference type="Proteomes" id="UP001152320"/>
    </source>
</evidence>
<dbReference type="InterPro" id="IPR040235">
    <property type="entry name" value="Nicolin-1"/>
</dbReference>
<protein>
    <submittedName>
        <fullName evidence="1">Nicolin-1</fullName>
    </submittedName>
</protein>
<dbReference type="AlphaFoldDB" id="A0A9Q1HID2"/>
<reference evidence="1" key="1">
    <citation type="submission" date="2021-10" db="EMBL/GenBank/DDBJ databases">
        <title>Tropical sea cucumber genome reveals ecological adaptation and Cuvierian tubules defense mechanism.</title>
        <authorList>
            <person name="Chen T."/>
        </authorList>
    </citation>
    <scope>NUCLEOTIDE SEQUENCE</scope>
    <source>
        <strain evidence="1">Nanhai2018</strain>
        <tissue evidence="1">Muscle</tissue>
    </source>
</reference>
<proteinExistence type="predicted"/>
<dbReference type="EMBL" id="JAIZAY010000002">
    <property type="protein sequence ID" value="KAJ8047804.1"/>
    <property type="molecule type" value="Genomic_DNA"/>
</dbReference>
<gene>
    <name evidence="1" type="ORF">HOLleu_06905</name>
</gene>
<dbReference type="GO" id="GO:0005654">
    <property type="term" value="C:nucleoplasm"/>
    <property type="evidence" value="ECO:0007669"/>
    <property type="project" value="TreeGrafter"/>
</dbReference>
<dbReference type="PANTHER" id="PTHR31239:SF2">
    <property type="entry name" value="NICOLIN-1"/>
    <property type="match status" value="1"/>
</dbReference>
<organism evidence="1 2">
    <name type="scientific">Holothuria leucospilota</name>
    <name type="common">Black long sea cucumber</name>
    <name type="synonym">Mertensiothuria leucospilota</name>
    <dbReference type="NCBI Taxonomy" id="206669"/>
    <lineage>
        <taxon>Eukaryota</taxon>
        <taxon>Metazoa</taxon>
        <taxon>Echinodermata</taxon>
        <taxon>Eleutherozoa</taxon>
        <taxon>Echinozoa</taxon>
        <taxon>Holothuroidea</taxon>
        <taxon>Aspidochirotacea</taxon>
        <taxon>Aspidochirotida</taxon>
        <taxon>Holothuriidae</taxon>
        <taxon>Holothuria</taxon>
    </lineage>
</organism>
<name>A0A9Q1HID2_HOLLE</name>
<accession>A0A9Q1HID2</accession>
<sequence length="251" mass="28064">MEVKKGSQLQHIESTTGKPSELKVVSATKLKGDAHGSVSSKRSSGVQVIDVLPAVVPCTIGSISLKNFYTAFLTIRVKIRNEVEKGGVKKDDGKWKTCLHQYQLMPNPHCETGSQDFFTISHKKMLFTPKDVTAVRFILQQPSPVWNSFKIENISLSSDKSEEDTSNSHVLTWLQEQNEISEETAEPQKESDRTAKEIAEHMQRLWALTETVQLQQQTQSSLGRFDVSTDFNNYKNGVVGLEESHNPSTGL</sequence>
<keyword evidence="2" id="KW-1185">Reference proteome</keyword>